<organism evidence="1 2">
    <name type="scientific">Coptotermes formosanus</name>
    <name type="common">Formosan subterranean termite</name>
    <dbReference type="NCBI Taxonomy" id="36987"/>
    <lineage>
        <taxon>Eukaryota</taxon>
        <taxon>Metazoa</taxon>
        <taxon>Ecdysozoa</taxon>
        <taxon>Arthropoda</taxon>
        <taxon>Hexapoda</taxon>
        <taxon>Insecta</taxon>
        <taxon>Pterygota</taxon>
        <taxon>Neoptera</taxon>
        <taxon>Polyneoptera</taxon>
        <taxon>Dictyoptera</taxon>
        <taxon>Blattodea</taxon>
        <taxon>Blattoidea</taxon>
        <taxon>Termitoidae</taxon>
        <taxon>Rhinotermitidae</taxon>
        <taxon>Coptotermes</taxon>
    </lineage>
</organism>
<dbReference type="OrthoDB" id="6359706at2759"/>
<name>A0A6L2PN87_COPFO</name>
<dbReference type="InParanoid" id="A0A6L2PN87"/>
<proteinExistence type="predicted"/>
<accession>A0A6L2PN87</accession>
<gene>
    <name evidence="1" type="ORF">Cfor_08101</name>
</gene>
<dbReference type="Proteomes" id="UP000502823">
    <property type="component" value="Unassembled WGS sequence"/>
</dbReference>
<dbReference type="AlphaFoldDB" id="A0A6L2PN87"/>
<comment type="caution">
    <text evidence="1">The sequence shown here is derived from an EMBL/GenBank/DDBJ whole genome shotgun (WGS) entry which is preliminary data.</text>
</comment>
<feature type="non-terminal residue" evidence="1">
    <location>
        <position position="1"/>
    </location>
</feature>
<sequence length="103" mass="11937">LDDEICRQKLLCEFAENSEEFYPISDIFIEQLGFRVPEHDGGRYAQYHMAARHGAMSAVNDTHTGSCEHHFTSCLSNARRILDMDALNFWKFLSSTFNFRISQ</sequence>
<reference evidence="2" key="1">
    <citation type="submission" date="2020-01" db="EMBL/GenBank/DDBJ databases">
        <title>Draft genome sequence of the Termite Coptotermes fromosanus.</title>
        <authorList>
            <person name="Itakura S."/>
            <person name="Yosikawa Y."/>
            <person name="Umezawa K."/>
        </authorList>
    </citation>
    <scope>NUCLEOTIDE SEQUENCE [LARGE SCALE GENOMIC DNA]</scope>
</reference>
<evidence type="ECO:0000313" key="2">
    <source>
        <dbReference type="Proteomes" id="UP000502823"/>
    </source>
</evidence>
<evidence type="ECO:0000313" key="1">
    <source>
        <dbReference type="EMBL" id="GFG31945.1"/>
    </source>
</evidence>
<dbReference type="EMBL" id="BLKM01004627">
    <property type="protein sequence ID" value="GFG31945.1"/>
    <property type="molecule type" value="Genomic_DNA"/>
</dbReference>
<protein>
    <submittedName>
        <fullName evidence="1">Uncharacterized protein</fullName>
    </submittedName>
</protein>
<keyword evidence="2" id="KW-1185">Reference proteome</keyword>